<dbReference type="Gene3D" id="3.40.50.300">
    <property type="entry name" value="P-loop containing nucleotide triphosphate hydrolases"/>
    <property type="match status" value="1"/>
</dbReference>
<accession>A0AAD7A2F5</accession>
<feature type="non-terminal residue" evidence="1">
    <location>
        <position position="305"/>
    </location>
</feature>
<name>A0AAD7A2F5_9AGAR</name>
<gene>
    <name evidence="1" type="ORF">DFH08DRAFT_636102</name>
</gene>
<protein>
    <recommendedName>
        <fullName evidence="3">NACHT domain-containing protein</fullName>
    </recommendedName>
</protein>
<dbReference type="InterPro" id="IPR027417">
    <property type="entry name" value="P-loop_NTPase"/>
</dbReference>
<dbReference type="GO" id="GO:0043531">
    <property type="term" value="F:ADP binding"/>
    <property type="evidence" value="ECO:0007669"/>
    <property type="project" value="InterPro"/>
</dbReference>
<reference evidence="1" key="1">
    <citation type="submission" date="2023-03" db="EMBL/GenBank/DDBJ databases">
        <title>Massive genome expansion in bonnet fungi (Mycena s.s.) driven by repeated elements and novel gene families across ecological guilds.</title>
        <authorList>
            <consortium name="Lawrence Berkeley National Laboratory"/>
            <person name="Harder C.B."/>
            <person name="Miyauchi S."/>
            <person name="Viragh M."/>
            <person name="Kuo A."/>
            <person name="Thoen E."/>
            <person name="Andreopoulos B."/>
            <person name="Lu D."/>
            <person name="Skrede I."/>
            <person name="Drula E."/>
            <person name="Henrissat B."/>
            <person name="Morin E."/>
            <person name="Kohler A."/>
            <person name="Barry K."/>
            <person name="LaButti K."/>
            <person name="Morin E."/>
            <person name="Salamov A."/>
            <person name="Lipzen A."/>
            <person name="Mereny Z."/>
            <person name="Hegedus B."/>
            <person name="Baldrian P."/>
            <person name="Stursova M."/>
            <person name="Weitz H."/>
            <person name="Taylor A."/>
            <person name="Grigoriev I.V."/>
            <person name="Nagy L.G."/>
            <person name="Martin F."/>
            <person name="Kauserud H."/>
        </authorList>
    </citation>
    <scope>NUCLEOTIDE SEQUENCE</scope>
    <source>
        <strain evidence="1">CBHHK002</strain>
    </source>
</reference>
<organism evidence="1 2">
    <name type="scientific">Mycena albidolilacea</name>
    <dbReference type="NCBI Taxonomy" id="1033008"/>
    <lineage>
        <taxon>Eukaryota</taxon>
        <taxon>Fungi</taxon>
        <taxon>Dikarya</taxon>
        <taxon>Basidiomycota</taxon>
        <taxon>Agaricomycotina</taxon>
        <taxon>Agaricomycetes</taxon>
        <taxon>Agaricomycetidae</taxon>
        <taxon>Agaricales</taxon>
        <taxon>Marasmiineae</taxon>
        <taxon>Mycenaceae</taxon>
        <taxon>Mycena</taxon>
    </lineage>
</organism>
<dbReference type="AlphaFoldDB" id="A0AAD7A2F5"/>
<dbReference type="PANTHER" id="PTHR47691">
    <property type="entry name" value="REGULATOR-RELATED"/>
    <property type="match status" value="1"/>
</dbReference>
<sequence length="305" mass="33418">VVILGPGGMGKTSLAVTALHSSKVIEKYPTRHFIPCDSVQTNDSLVATIASYLGLEASRGSARHIVHHLSIQPPCLLALDSFETPWESTDSWAKVKEFLALLTDIPHVALLITMCGAERPSKMQWTHPFLHPLSPLTPSAAYQTFIEIADEMHDLLEVDKLLELTDNIPLAVRLVANIVASEGSQATLEHWKVESTALLSTGYDKQSNLETSIELSLSSPRLASLPHAVDLLSLISLLSDGISETDLVQSKLPIPEILKCKTTLVRTSLAYVDHAGRLKVLAPIQDYIQIAKPPAPDFVRPLWKY</sequence>
<evidence type="ECO:0000313" key="2">
    <source>
        <dbReference type="Proteomes" id="UP001218218"/>
    </source>
</evidence>
<keyword evidence="2" id="KW-1185">Reference proteome</keyword>
<proteinExistence type="predicted"/>
<dbReference type="PANTHER" id="PTHR47691:SF3">
    <property type="entry name" value="HTH-TYPE TRANSCRIPTIONAL REGULATOR RV0890C-RELATED"/>
    <property type="match status" value="1"/>
</dbReference>
<evidence type="ECO:0008006" key="3">
    <source>
        <dbReference type="Google" id="ProtNLM"/>
    </source>
</evidence>
<comment type="caution">
    <text evidence="1">The sequence shown here is derived from an EMBL/GenBank/DDBJ whole genome shotgun (WGS) entry which is preliminary data.</text>
</comment>
<dbReference type="SUPFAM" id="SSF52540">
    <property type="entry name" value="P-loop containing nucleoside triphosphate hydrolases"/>
    <property type="match status" value="1"/>
</dbReference>
<dbReference type="Proteomes" id="UP001218218">
    <property type="component" value="Unassembled WGS sequence"/>
</dbReference>
<dbReference type="EMBL" id="JARIHO010000017">
    <property type="protein sequence ID" value="KAJ7348242.1"/>
    <property type="molecule type" value="Genomic_DNA"/>
</dbReference>
<feature type="non-terminal residue" evidence="1">
    <location>
        <position position="1"/>
    </location>
</feature>
<evidence type="ECO:0000313" key="1">
    <source>
        <dbReference type="EMBL" id="KAJ7348242.1"/>
    </source>
</evidence>